<dbReference type="NCBIfam" id="TIGR00305">
    <property type="entry name" value="putative toxin-antitoxin system toxin component, PIN family"/>
    <property type="match status" value="1"/>
</dbReference>
<organism evidence="2 3">
    <name type="scientific">Candidatus Gottesmanbacteria bacterium GW2011_GWA2_42_18</name>
    <dbReference type="NCBI Taxonomy" id="1618442"/>
    <lineage>
        <taxon>Bacteria</taxon>
        <taxon>Candidatus Gottesmaniibacteriota</taxon>
    </lineage>
</organism>
<name>A0A0G0Z9R8_9BACT</name>
<evidence type="ECO:0000313" key="2">
    <source>
        <dbReference type="EMBL" id="KKS45460.1"/>
    </source>
</evidence>
<gene>
    <name evidence="2" type="ORF">UV09_C0038G0005</name>
</gene>
<sequence>MKKTPRIPVVFFNASVILAGLSSAKGGSAKLLNFVRENRIKGIISDIILDEVERRAEKIGKTEEFAQKETLKIFKFILSPPSLEAVEKFSNIVSDQGDQHVLASAREAKSNYLVSLDKKHILSLKNKIRKFKICSPKELIEFLAEKAPLINP</sequence>
<dbReference type="SMART" id="SM00670">
    <property type="entry name" value="PINc"/>
    <property type="match status" value="1"/>
</dbReference>
<dbReference type="InterPro" id="IPR029060">
    <property type="entry name" value="PIN-like_dom_sf"/>
</dbReference>
<evidence type="ECO:0000259" key="1">
    <source>
        <dbReference type="SMART" id="SM00670"/>
    </source>
</evidence>
<dbReference type="PANTHER" id="PTHR34610">
    <property type="entry name" value="SSL7007 PROTEIN"/>
    <property type="match status" value="1"/>
</dbReference>
<dbReference type="InterPro" id="IPR002716">
    <property type="entry name" value="PIN_dom"/>
</dbReference>
<proteinExistence type="predicted"/>
<evidence type="ECO:0000313" key="3">
    <source>
        <dbReference type="Proteomes" id="UP000034320"/>
    </source>
</evidence>
<feature type="domain" description="PIN" evidence="1">
    <location>
        <begin position="8"/>
        <end position="122"/>
    </location>
</feature>
<dbReference type="PANTHER" id="PTHR34610:SF3">
    <property type="entry name" value="SSL7007 PROTEIN"/>
    <property type="match status" value="1"/>
</dbReference>
<dbReference type="AlphaFoldDB" id="A0A0G0Z9R8"/>
<dbReference type="Pfam" id="PF13470">
    <property type="entry name" value="PIN_3"/>
    <property type="match status" value="1"/>
</dbReference>
<reference evidence="2 3" key="1">
    <citation type="journal article" date="2015" name="Nature">
        <title>rRNA introns, odd ribosomes, and small enigmatic genomes across a large radiation of phyla.</title>
        <authorList>
            <person name="Brown C.T."/>
            <person name="Hug L.A."/>
            <person name="Thomas B.C."/>
            <person name="Sharon I."/>
            <person name="Castelle C.J."/>
            <person name="Singh A."/>
            <person name="Wilkins M.J."/>
            <person name="Williams K.H."/>
            <person name="Banfield J.F."/>
        </authorList>
    </citation>
    <scope>NUCLEOTIDE SEQUENCE [LARGE SCALE GENOMIC DNA]</scope>
</reference>
<dbReference type="CDD" id="cd09854">
    <property type="entry name" value="PIN_VapC-like"/>
    <property type="match status" value="1"/>
</dbReference>
<dbReference type="EMBL" id="LCDD01000038">
    <property type="protein sequence ID" value="KKS45460.1"/>
    <property type="molecule type" value="Genomic_DNA"/>
</dbReference>
<comment type="caution">
    <text evidence="2">The sequence shown here is derived from an EMBL/GenBank/DDBJ whole genome shotgun (WGS) entry which is preliminary data.</text>
</comment>
<dbReference type="SUPFAM" id="SSF88723">
    <property type="entry name" value="PIN domain-like"/>
    <property type="match status" value="1"/>
</dbReference>
<protein>
    <recommendedName>
        <fullName evidence="1">PIN domain-containing protein</fullName>
    </recommendedName>
</protein>
<dbReference type="Proteomes" id="UP000034320">
    <property type="component" value="Unassembled WGS sequence"/>
</dbReference>
<accession>A0A0G0Z9R8</accession>
<dbReference type="InterPro" id="IPR002850">
    <property type="entry name" value="PIN_toxin-like"/>
</dbReference>